<proteinExistence type="predicted"/>
<comment type="caution">
    <text evidence="1">The sequence shown here is derived from an EMBL/GenBank/DDBJ whole genome shotgun (WGS) entry which is preliminary data.</text>
</comment>
<protein>
    <submittedName>
        <fullName evidence="1">Uncharacterized protein</fullName>
    </submittedName>
</protein>
<gene>
    <name evidence="1" type="ORF">SDC9_124311</name>
</gene>
<evidence type="ECO:0000313" key="1">
    <source>
        <dbReference type="EMBL" id="MPM77308.1"/>
    </source>
</evidence>
<dbReference type="AlphaFoldDB" id="A0A645CK79"/>
<name>A0A645CK79_9ZZZZ</name>
<accession>A0A645CK79</accession>
<reference evidence="1" key="1">
    <citation type="submission" date="2019-08" db="EMBL/GenBank/DDBJ databases">
        <authorList>
            <person name="Kucharzyk K."/>
            <person name="Murdoch R.W."/>
            <person name="Higgins S."/>
            <person name="Loffler F."/>
        </authorList>
    </citation>
    <scope>NUCLEOTIDE SEQUENCE</scope>
</reference>
<dbReference type="EMBL" id="VSSQ01027859">
    <property type="protein sequence ID" value="MPM77308.1"/>
    <property type="molecule type" value="Genomic_DNA"/>
</dbReference>
<organism evidence="1">
    <name type="scientific">bioreactor metagenome</name>
    <dbReference type="NCBI Taxonomy" id="1076179"/>
    <lineage>
        <taxon>unclassified sequences</taxon>
        <taxon>metagenomes</taxon>
        <taxon>ecological metagenomes</taxon>
    </lineage>
</organism>
<sequence>MITAIAAVCIRCLNAIIIVLSRFSAKKSKSMLVASTVKFNDNTDFNVAK</sequence>